<reference evidence="1" key="2">
    <citation type="journal article" date="2015" name="Fish Shellfish Immunol.">
        <title>Early steps in the European eel (Anguilla anguilla)-Vibrio vulnificus interaction in the gills: Role of the RtxA13 toxin.</title>
        <authorList>
            <person name="Callol A."/>
            <person name="Pajuelo D."/>
            <person name="Ebbesson L."/>
            <person name="Teles M."/>
            <person name="MacKenzie S."/>
            <person name="Amaro C."/>
        </authorList>
    </citation>
    <scope>NUCLEOTIDE SEQUENCE</scope>
</reference>
<reference evidence="1" key="1">
    <citation type="submission" date="2014-11" db="EMBL/GenBank/DDBJ databases">
        <authorList>
            <person name="Amaro Gonzalez C."/>
        </authorList>
    </citation>
    <scope>NUCLEOTIDE SEQUENCE</scope>
</reference>
<proteinExistence type="predicted"/>
<evidence type="ECO:0000313" key="1">
    <source>
        <dbReference type="EMBL" id="JAH79452.1"/>
    </source>
</evidence>
<protein>
    <submittedName>
        <fullName evidence="1">Uncharacterized protein</fullName>
    </submittedName>
</protein>
<name>A0A0E9VN18_ANGAN</name>
<organism evidence="1">
    <name type="scientific">Anguilla anguilla</name>
    <name type="common">European freshwater eel</name>
    <name type="synonym">Muraena anguilla</name>
    <dbReference type="NCBI Taxonomy" id="7936"/>
    <lineage>
        <taxon>Eukaryota</taxon>
        <taxon>Metazoa</taxon>
        <taxon>Chordata</taxon>
        <taxon>Craniata</taxon>
        <taxon>Vertebrata</taxon>
        <taxon>Euteleostomi</taxon>
        <taxon>Actinopterygii</taxon>
        <taxon>Neopterygii</taxon>
        <taxon>Teleostei</taxon>
        <taxon>Anguilliformes</taxon>
        <taxon>Anguillidae</taxon>
        <taxon>Anguilla</taxon>
    </lineage>
</organism>
<dbReference type="EMBL" id="GBXM01044714">
    <property type="protein sequence ID" value="JAH63863.1"/>
    <property type="molecule type" value="Transcribed_RNA"/>
</dbReference>
<sequence>MYPVVIGTANLEMAVYLYGRRSPVVYLARPFAIH</sequence>
<dbReference type="EMBL" id="GBXM01029125">
    <property type="protein sequence ID" value="JAH79452.1"/>
    <property type="molecule type" value="Transcribed_RNA"/>
</dbReference>
<dbReference type="AlphaFoldDB" id="A0A0E9VN18"/>
<accession>A0A0E9VN18</accession>